<dbReference type="Proteomes" id="UP001366060">
    <property type="component" value="Unassembled WGS sequence"/>
</dbReference>
<comment type="caution">
    <text evidence="2">The sequence shown here is derived from an EMBL/GenBank/DDBJ whole genome shotgun (WGS) entry which is preliminary data.</text>
</comment>
<evidence type="ECO:0000313" key="2">
    <source>
        <dbReference type="EMBL" id="MEL0659033.1"/>
    </source>
</evidence>
<keyword evidence="3" id="KW-1185">Reference proteome</keyword>
<dbReference type="PANTHER" id="PTHR41521">
    <property type="match status" value="1"/>
</dbReference>
<dbReference type="SUPFAM" id="SSF54909">
    <property type="entry name" value="Dimeric alpha+beta barrel"/>
    <property type="match status" value="1"/>
</dbReference>
<dbReference type="Pfam" id="PF07045">
    <property type="entry name" value="DUF1330"/>
    <property type="match status" value="1"/>
</dbReference>
<dbReference type="InterPro" id="IPR010753">
    <property type="entry name" value="DUF1330"/>
</dbReference>
<protein>
    <submittedName>
        <fullName evidence="2">DUF1330 domain-containing protein</fullName>
    </submittedName>
</protein>
<evidence type="ECO:0000259" key="1">
    <source>
        <dbReference type="Pfam" id="PF07045"/>
    </source>
</evidence>
<feature type="domain" description="DUF1330" evidence="1">
    <location>
        <begin position="3"/>
        <end position="91"/>
    </location>
</feature>
<dbReference type="RefSeq" id="WP_341627633.1">
    <property type="nucleotide sequence ID" value="NZ_JBAKBA010000014.1"/>
</dbReference>
<sequence>MKTLMIVDVIALDKTKLAEYSALAAGTLQAFSGHFIAKGAIEVIHGDAAFQSKAVIEFPDKESAKNWYNSAEYQAIIPLREQAINSQFHLIS</sequence>
<dbReference type="Gene3D" id="3.30.70.100">
    <property type="match status" value="1"/>
</dbReference>
<organism evidence="2 3">
    <name type="scientific">Psychromonas arctica</name>
    <dbReference type="NCBI Taxonomy" id="168275"/>
    <lineage>
        <taxon>Bacteria</taxon>
        <taxon>Pseudomonadati</taxon>
        <taxon>Pseudomonadota</taxon>
        <taxon>Gammaproteobacteria</taxon>
        <taxon>Alteromonadales</taxon>
        <taxon>Psychromonadaceae</taxon>
        <taxon>Psychromonas</taxon>
    </lineage>
</organism>
<dbReference type="PANTHER" id="PTHR41521:SF4">
    <property type="entry name" value="BLR0684 PROTEIN"/>
    <property type="match status" value="1"/>
</dbReference>
<gene>
    <name evidence="2" type="ORF">V6255_07755</name>
</gene>
<reference evidence="2 3" key="1">
    <citation type="submission" date="2024-02" db="EMBL/GenBank/DDBJ databases">
        <title>Bacteria isolated from the canopy kelp, Nereocystis luetkeana.</title>
        <authorList>
            <person name="Pfister C.A."/>
            <person name="Younker I.T."/>
            <person name="Light S.H."/>
        </authorList>
    </citation>
    <scope>NUCLEOTIDE SEQUENCE [LARGE SCALE GENOMIC DNA]</scope>
    <source>
        <strain evidence="2 3">TI.2.07</strain>
    </source>
</reference>
<dbReference type="InterPro" id="IPR011008">
    <property type="entry name" value="Dimeric_a/b-barrel"/>
</dbReference>
<accession>A0ABU9HBC2</accession>
<proteinExistence type="predicted"/>
<evidence type="ECO:0000313" key="3">
    <source>
        <dbReference type="Proteomes" id="UP001366060"/>
    </source>
</evidence>
<dbReference type="EMBL" id="JBAKBA010000014">
    <property type="protein sequence ID" value="MEL0659033.1"/>
    <property type="molecule type" value="Genomic_DNA"/>
</dbReference>
<name>A0ABU9HBC2_9GAMM</name>